<reference evidence="2 3" key="1">
    <citation type="submission" date="2019-07" db="EMBL/GenBank/DDBJ databases">
        <title>Whole genome shotgun sequence of Pseudoalteromonas espejiana NBRC 102222.</title>
        <authorList>
            <person name="Hosoyama A."/>
            <person name="Uohara A."/>
            <person name="Ohji S."/>
            <person name="Ichikawa N."/>
        </authorList>
    </citation>
    <scope>NUCLEOTIDE SEQUENCE [LARGE SCALE GENOMIC DNA]</scope>
    <source>
        <strain evidence="2 3">NBRC 102222</strain>
    </source>
</reference>
<keyword evidence="3" id="KW-1185">Reference proteome</keyword>
<comment type="caution">
    <text evidence="2">The sequence shown here is derived from an EMBL/GenBank/DDBJ whole genome shotgun (WGS) entry which is preliminary data.</text>
</comment>
<keyword evidence="1" id="KW-0472">Membrane</keyword>
<feature type="transmembrane region" description="Helical" evidence="1">
    <location>
        <begin position="120"/>
        <end position="138"/>
    </location>
</feature>
<organism evidence="2 3">
    <name type="scientific">Pseudoalteromonas espejiana</name>
    <dbReference type="NCBI Taxonomy" id="28107"/>
    <lineage>
        <taxon>Bacteria</taxon>
        <taxon>Pseudomonadati</taxon>
        <taxon>Pseudomonadota</taxon>
        <taxon>Gammaproteobacteria</taxon>
        <taxon>Alteromonadales</taxon>
        <taxon>Pseudoalteromonadaceae</taxon>
        <taxon>Pseudoalteromonas</taxon>
    </lineage>
</organism>
<dbReference type="Proteomes" id="UP000321419">
    <property type="component" value="Unassembled WGS sequence"/>
</dbReference>
<protein>
    <submittedName>
        <fullName evidence="2">Uncharacterized protein</fullName>
    </submittedName>
</protein>
<evidence type="ECO:0000313" key="2">
    <source>
        <dbReference type="EMBL" id="GEK53905.1"/>
    </source>
</evidence>
<feature type="transmembrane region" description="Helical" evidence="1">
    <location>
        <begin position="75"/>
        <end position="92"/>
    </location>
</feature>
<evidence type="ECO:0000313" key="3">
    <source>
        <dbReference type="Proteomes" id="UP000321419"/>
    </source>
</evidence>
<gene>
    <name evidence="2" type="ORF">PES01_07500</name>
</gene>
<dbReference type="OrthoDB" id="7104586at2"/>
<dbReference type="AlphaFoldDB" id="A0A510XSC6"/>
<sequence>MTITEKIAIIVSGLSLILVVLSMLKNYFKNEDFRSAFKNYVDPSTKLTVRAKACSKIIEIVLVDTMPLGKYNRKAILLMNSALITSVSTLYSKSDASSAEKKRSNTIVGVMLLERLKKSAKLQLVLSLCLVINLLVSFLPTIDFSYFLLAIASLLLLCTHADQQLIEYRMKKGWYGKNEYETKEIINFIISHSNKDDFNDSGGLKRVIPLPEIEPESEKASGFGGATV</sequence>
<keyword evidence="1" id="KW-0812">Transmembrane</keyword>
<feature type="transmembrane region" description="Helical" evidence="1">
    <location>
        <begin position="7"/>
        <end position="28"/>
    </location>
</feature>
<name>A0A510XSC6_9GAMM</name>
<evidence type="ECO:0000256" key="1">
    <source>
        <dbReference type="SAM" id="Phobius"/>
    </source>
</evidence>
<dbReference type="RefSeq" id="WP_089347911.1">
    <property type="nucleotide sequence ID" value="NZ_BJUM01000006.1"/>
</dbReference>
<dbReference type="EMBL" id="BJUM01000006">
    <property type="protein sequence ID" value="GEK53905.1"/>
    <property type="molecule type" value="Genomic_DNA"/>
</dbReference>
<keyword evidence="1" id="KW-1133">Transmembrane helix</keyword>
<accession>A0A510XSC6</accession>
<proteinExistence type="predicted"/>